<keyword evidence="2" id="KW-1185">Reference proteome</keyword>
<reference evidence="2" key="1">
    <citation type="journal article" date="2012" name="Science">
        <title>The Paleozoic origin of enzymatic lignin decomposition reconstructed from 31 fungal genomes.</title>
        <authorList>
            <person name="Floudas D."/>
            <person name="Binder M."/>
            <person name="Riley R."/>
            <person name="Barry K."/>
            <person name="Blanchette R.A."/>
            <person name="Henrissat B."/>
            <person name="Martinez A.T."/>
            <person name="Otillar R."/>
            <person name="Spatafora J.W."/>
            <person name="Yadav J.S."/>
            <person name="Aerts A."/>
            <person name="Benoit I."/>
            <person name="Boyd A."/>
            <person name="Carlson A."/>
            <person name="Copeland A."/>
            <person name="Coutinho P.M."/>
            <person name="de Vries R.P."/>
            <person name="Ferreira P."/>
            <person name="Findley K."/>
            <person name="Foster B."/>
            <person name="Gaskell J."/>
            <person name="Glotzer D."/>
            <person name="Gorecki P."/>
            <person name="Heitman J."/>
            <person name="Hesse C."/>
            <person name="Hori C."/>
            <person name="Igarashi K."/>
            <person name="Jurgens J.A."/>
            <person name="Kallen N."/>
            <person name="Kersten P."/>
            <person name="Kohler A."/>
            <person name="Kuees U."/>
            <person name="Kumar T.K.A."/>
            <person name="Kuo A."/>
            <person name="LaButti K."/>
            <person name="Larrondo L.F."/>
            <person name="Lindquist E."/>
            <person name="Ling A."/>
            <person name="Lombard V."/>
            <person name="Lucas S."/>
            <person name="Lundell T."/>
            <person name="Martin R."/>
            <person name="McLaughlin D.J."/>
            <person name="Morgenstern I."/>
            <person name="Morin E."/>
            <person name="Murat C."/>
            <person name="Nagy L.G."/>
            <person name="Nolan M."/>
            <person name="Ohm R.A."/>
            <person name="Patyshakuliyeva A."/>
            <person name="Rokas A."/>
            <person name="Ruiz-Duenas F.J."/>
            <person name="Sabat G."/>
            <person name="Salamov A."/>
            <person name="Samejima M."/>
            <person name="Schmutz J."/>
            <person name="Slot J.C."/>
            <person name="St John F."/>
            <person name="Stenlid J."/>
            <person name="Sun H."/>
            <person name="Sun S."/>
            <person name="Syed K."/>
            <person name="Tsang A."/>
            <person name="Wiebenga A."/>
            <person name="Young D."/>
            <person name="Pisabarro A."/>
            <person name="Eastwood D.C."/>
            <person name="Martin F."/>
            <person name="Cullen D."/>
            <person name="Grigoriev I.V."/>
            <person name="Hibbett D.S."/>
        </authorList>
    </citation>
    <scope>NUCLEOTIDE SEQUENCE [LARGE SCALE GENOMIC DNA]</scope>
    <source>
        <strain evidence="2">RWD-64-598 SS2</strain>
    </source>
</reference>
<dbReference type="GeneID" id="19200625"/>
<gene>
    <name evidence="1" type="ORF">CONPUDRAFT_134567</name>
</gene>
<dbReference type="KEGG" id="cput:CONPUDRAFT_134567"/>
<proteinExistence type="predicted"/>
<evidence type="ECO:0000313" key="2">
    <source>
        <dbReference type="Proteomes" id="UP000053558"/>
    </source>
</evidence>
<dbReference type="AlphaFoldDB" id="A0A5M3N7Y4"/>
<protein>
    <submittedName>
        <fullName evidence="1">Uncharacterized protein</fullName>
    </submittedName>
</protein>
<name>A0A5M3N7Y4_CONPW</name>
<dbReference type="Proteomes" id="UP000053558">
    <property type="component" value="Unassembled WGS sequence"/>
</dbReference>
<sequence length="120" mass="14197">MTQRYTPHMLENWLSLPEIIWIDSTTHTVYPSRQGRCRTKYRYRGGRHPDHKLSRERRGRPFERECYAHVFSALSVVTTPDQSCEPRIITSWNFNRLRCPGLVDGIRHSGTVFRPSTRHS</sequence>
<evidence type="ECO:0000313" key="1">
    <source>
        <dbReference type="EMBL" id="EIW87408.1"/>
    </source>
</evidence>
<comment type="caution">
    <text evidence="1">The sequence shown here is derived from an EMBL/GenBank/DDBJ whole genome shotgun (WGS) entry which is preliminary data.</text>
</comment>
<organism evidence="1 2">
    <name type="scientific">Coniophora puteana (strain RWD-64-598)</name>
    <name type="common">Brown rot fungus</name>
    <dbReference type="NCBI Taxonomy" id="741705"/>
    <lineage>
        <taxon>Eukaryota</taxon>
        <taxon>Fungi</taxon>
        <taxon>Dikarya</taxon>
        <taxon>Basidiomycota</taxon>
        <taxon>Agaricomycotina</taxon>
        <taxon>Agaricomycetes</taxon>
        <taxon>Agaricomycetidae</taxon>
        <taxon>Boletales</taxon>
        <taxon>Coniophorineae</taxon>
        <taxon>Coniophoraceae</taxon>
        <taxon>Coniophora</taxon>
    </lineage>
</organism>
<accession>A0A5M3N7Y4</accession>
<dbReference type="EMBL" id="JH711573">
    <property type="protein sequence ID" value="EIW87408.1"/>
    <property type="molecule type" value="Genomic_DNA"/>
</dbReference>
<dbReference type="RefSeq" id="XP_007763903.1">
    <property type="nucleotide sequence ID" value="XM_007765713.1"/>
</dbReference>